<name>A0ABQ7TLC2_PHRPL</name>
<keyword evidence="1" id="KW-0539">Nucleus</keyword>
<feature type="region of interest" description="Disordered" evidence="2">
    <location>
        <begin position="1"/>
        <end position="21"/>
    </location>
</feature>
<evidence type="ECO:0000313" key="4">
    <source>
        <dbReference type="EMBL" id="KAH0630614.1"/>
    </source>
</evidence>
<keyword evidence="5" id="KW-1185">Reference proteome</keyword>
<accession>A0ABQ7TLC2</accession>
<evidence type="ECO:0000259" key="3">
    <source>
        <dbReference type="PROSITE" id="PS50804"/>
    </source>
</evidence>
<feature type="domain" description="SCAN box" evidence="3">
    <location>
        <begin position="446"/>
        <end position="524"/>
    </location>
</feature>
<dbReference type="Gene3D" id="1.10.4020.10">
    <property type="entry name" value="DNA breaking-rejoining enzymes"/>
    <property type="match status" value="2"/>
</dbReference>
<proteinExistence type="predicted"/>
<dbReference type="Pfam" id="PF02023">
    <property type="entry name" value="SCAN"/>
    <property type="match status" value="2"/>
</dbReference>
<dbReference type="PANTHER" id="PTHR45935:SF15">
    <property type="entry name" value="SCAN BOX DOMAIN-CONTAINING PROTEIN"/>
    <property type="match status" value="1"/>
</dbReference>
<feature type="region of interest" description="Disordered" evidence="2">
    <location>
        <begin position="169"/>
        <end position="193"/>
    </location>
</feature>
<dbReference type="Proteomes" id="UP000826234">
    <property type="component" value="Unassembled WGS sequence"/>
</dbReference>
<dbReference type="InterPro" id="IPR003309">
    <property type="entry name" value="SCAN_dom"/>
</dbReference>
<dbReference type="CDD" id="cd07936">
    <property type="entry name" value="SCAN"/>
    <property type="match status" value="2"/>
</dbReference>
<feature type="region of interest" description="Disordered" evidence="2">
    <location>
        <begin position="289"/>
        <end position="310"/>
    </location>
</feature>
<dbReference type="InterPro" id="IPR050916">
    <property type="entry name" value="SCAN-C2H2_zinc_finger"/>
</dbReference>
<protein>
    <recommendedName>
        <fullName evidence="3">SCAN box domain-containing protein</fullName>
    </recommendedName>
</protein>
<feature type="compositionally biased region" description="Basic and acidic residues" evidence="2">
    <location>
        <begin position="539"/>
        <end position="555"/>
    </location>
</feature>
<dbReference type="EMBL" id="JAIPUX010000439">
    <property type="protein sequence ID" value="KAH0630614.1"/>
    <property type="molecule type" value="Genomic_DNA"/>
</dbReference>
<feature type="domain" description="SCAN box" evidence="3">
    <location>
        <begin position="47"/>
        <end position="125"/>
    </location>
</feature>
<dbReference type="PROSITE" id="PS50804">
    <property type="entry name" value="SCAN_BOX"/>
    <property type="match status" value="2"/>
</dbReference>
<dbReference type="InterPro" id="IPR038269">
    <property type="entry name" value="SCAN_sf"/>
</dbReference>
<gene>
    <name evidence="4" type="ORF">JD844_013848</name>
</gene>
<evidence type="ECO:0000256" key="1">
    <source>
        <dbReference type="ARBA" id="ARBA00023242"/>
    </source>
</evidence>
<evidence type="ECO:0000313" key="5">
    <source>
        <dbReference type="Proteomes" id="UP000826234"/>
    </source>
</evidence>
<organism evidence="4 5">
    <name type="scientific">Phrynosoma platyrhinos</name>
    <name type="common">Desert horned lizard</name>
    <dbReference type="NCBI Taxonomy" id="52577"/>
    <lineage>
        <taxon>Eukaryota</taxon>
        <taxon>Metazoa</taxon>
        <taxon>Chordata</taxon>
        <taxon>Craniata</taxon>
        <taxon>Vertebrata</taxon>
        <taxon>Euteleostomi</taxon>
        <taxon>Lepidosauria</taxon>
        <taxon>Squamata</taxon>
        <taxon>Bifurcata</taxon>
        <taxon>Unidentata</taxon>
        <taxon>Episquamata</taxon>
        <taxon>Toxicofera</taxon>
        <taxon>Iguania</taxon>
        <taxon>Phrynosomatidae</taxon>
        <taxon>Phrynosomatinae</taxon>
        <taxon>Phrynosoma</taxon>
    </lineage>
</organism>
<sequence>MDEPDLAGPKEGRVPDGIRAGSTGEFWEKTVQKRFLDEDLSSSEIHHQHFRQFSFEEGKGPREVCSQLHHLCHQWLKPEQHTKNEILDLVILERFLNILPLGMEKWVRECGAETCSQAVALADGFLLSQAEAEKELKEPQVRACLPGAKVNSLLVDVHSEFSVAEKAPVDTRRKAGMRPSTRTQSSLPPLCDGPELDQIDSLLVDAHSEFPVAEKAPLDTCQSPQWREIKQEYDGETPLQEAGMRPPARTPSSLPPLCGGSEPVQAKVVPSCPNQVIYSTTFLRSCQKMKKGTPNSTGHPASAEEASLGTEKSPYVLQAGNIREFLKMMPRDQIKQEPEESSLQLWEVQWQEFLKTVETPDPDWGTPPFLEKSSPWDDTKGFLASFERVAEACRWPKEEWVTHLVPALSGEAEQAFLMLPARHREDYAAVKVAILRGDALSREKIRQHFRRFCYQEAEGPRMAYVRLQQLCCQWLKFERHSKEQILEMLILEQLLTILPSQIQSWVRERGPETCSQAVALAEDFLSKQQGSSRRRLGVPRKETRPLLSRSRDSFA</sequence>
<reference evidence="4 5" key="1">
    <citation type="journal article" date="2022" name="Gigascience">
        <title>A chromosome-level genome assembly and annotation of the desert horned lizard, Phrynosoma platyrhinos, provides insight into chromosomal rearrangements among reptiles.</title>
        <authorList>
            <person name="Koochekian N."/>
            <person name="Ascanio A."/>
            <person name="Farleigh K."/>
            <person name="Card D.C."/>
            <person name="Schield D.R."/>
            <person name="Castoe T.A."/>
            <person name="Jezkova T."/>
        </authorList>
    </citation>
    <scope>NUCLEOTIDE SEQUENCE [LARGE SCALE GENOMIC DNA]</scope>
    <source>
        <strain evidence="4">NK-2021</strain>
    </source>
</reference>
<dbReference type="SUPFAM" id="SSF47353">
    <property type="entry name" value="Retrovirus capsid dimerization domain-like"/>
    <property type="match status" value="2"/>
</dbReference>
<comment type="caution">
    <text evidence="4">The sequence shown here is derived from an EMBL/GenBank/DDBJ whole genome shotgun (WGS) entry which is preliminary data.</text>
</comment>
<feature type="region of interest" description="Disordered" evidence="2">
    <location>
        <begin position="528"/>
        <end position="555"/>
    </location>
</feature>
<dbReference type="SMART" id="SM00431">
    <property type="entry name" value="SCAN"/>
    <property type="match status" value="2"/>
</dbReference>
<dbReference type="PANTHER" id="PTHR45935">
    <property type="entry name" value="PROTEIN ZBED8-RELATED"/>
    <property type="match status" value="1"/>
</dbReference>
<evidence type="ECO:0000256" key="2">
    <source>
        <dbReference type="SAM" id="MobiDB-lite"/>
    </source>
</evidence>